<sequence length="959" mass="107195">MTTAARQFGDYPWARDSAKRPAVLSMRITSPDYILVPPGPHDKLKHAVLPTNAEETATPLRLERVPIIRIFGAVKGSTHSACVHVHDCFPYLRVPYDGVPDHGERTHTLKRPTHDRQIADAATILLHPVATTRCPLPTCFLIYWHADLSNIPRLAGLLTGGAILVRAMKAHESHLPYLFQFKADHGLHNMGWLDLAQAAPRAHADRTAHCHVEVDMNAASILNFHRINAVTGDKRSQVSLSAPASGVSEQQRLIQSLDALWIDEDELRFRLGLPLYAMEPLGTQAGTPPSWDSSDGHLAALRDWLAKRRTWMMRGTELLQWMLEEQGDDDQDENEIDSLGGHDFAEHDRQVDAGCDDNDFDDAIPDDALFWNYDLDSDLWPDDADMDFQFDDGMDWTTLGVGASSLPSSTSARIPQYDGANDMTVHGRGTPKPTSTRRTARDRIGKRAAPPPRKFRDRTLDAIAYHGRQVAAQRAAESTPLVMEPVSAFYPDPVVVLDFQSLYPSIMIAFNYCFSTCLGHVPISGVRSSKLGASQVDFPAHLQLEDLVRKSTLAQMLTEMLDTRVMVKNLMKLHEDNKVLHKVLDARQLGLNLIANATYLGDAVVQTGREVLEKAITMINRHPTWGARVVYGDTDSAFLYLPGATKSRAILATKKRYIGHKYESPNDVRPVFDAKGVETIRRDGCPVVAKTMRSSLEILFRTRDLTQVKMYLTRQWTKILESRVSIRDFVIAKKVRLGTYSDRVLPPPGAHLAMRKIQRDPRAEPQYAERVPYLVVTGAPGDRLIDQVKCPTSVLRHRELRLNGHYYIHKKIIRALNRLFNLMGVDPAAWYADMPKPAARAAPWTRSQDADGGAVRATIDRYYRSTRCGACGEVDAVGKSPLCRKCAERVQRRVVHLTRALVEAEDRYAQLARLCADCAQVPGSEVECDALACAVLFDRVKARNWWRNAVEGLVGVDGV</sequence>
<name>A0A0L0T1L7_ALLM3</name>
<dbReference type="InterPro" id="IPR025687">
    <property type="entry name" value="Znf-C4pol"/>
</dbReference>
<keyword evidence="4" id="KW-0548">Nucleotidyltransferase</keyword>
<keyword evidence="5" id="KW-0239">DNA-directed DNA polymerase</keyword>
<evidence type="ECO:0000256" key="4">
    <source>
        <dbReference type="ARBA" id="ARBA00022695"/>
    </source>
</evidence>
<organism evidence="11 12">
    <name type="scientific">Allomyces macrogynus (strain ATCC 38327)</name>
    <name type="common">Allomyces javanicus var. macrogynus</name>
    <dbReference type="NCBI Taxonomy" id="578462"/>
    <lineage>
        <taxon>Eukaryota</taxon>
        <taxon>Fungi</taxon>
        <taxon>Fungi incertae sedis</taxon>
        <taxon>Blastocladiomycota</taxon>
        <taxon>Blastocladiomycetes</taxon>
        <taxon>Blastocladiales</taxon>
        <taxon>Blastocladiaceae</taxon>
        <taxon>Allomyces</taxon>
    </lineage>
</organism>
<dbReference type="InterPro" id="IPR042087">
    <property type="entry name" value="DNA_pol_B_thumb"/>
</dbReference>
<dbReference type="InterPro" id="IPR012337">
    <property type="entry name" value="RNaseH-like_sf"/>
</dbReference>
<dbReference type="FunFam" id="1.10.132.60:FF:000007">
    <property type="entry name" value="DNA polymerase"/>
    <property type="match status" value="1"/>
</dbReference>
<feature type="domain" description="DNA-directed DNA polymerase family B multifunctional" evidence="9">
    <location>
        <begin position="480"/>
        <end position="648"/>
    </location>
</feature>
<evidence type="ECO:0000256" key="3">
    <source>
        <dbReference type="ARBA" id="ARBA00022679"/>
    </source>
</evidence>
<dbReference type="GO" id="GO:0000166">
    <property type="term" value="F:nucleotide binding"/>
    <property type="evidence" value="ECO:0007669"/>
    <property type="project" value="InterPro"/>
</dbReference>
<evidence type="ECO:0000256" key="8">
    <source>
        <dbReference type="SAM" id="MobiDB-lite"/>
    </source>
</evidence>
<comment type="catalytic activity">
    <reaction evidence="6">
        <text>DNA(n) + a 2'-deoxyribonucleoside 5'-triphosphate = DNA(n+1) + diphosphate</text>
        <dbReference type="Rhea" id="RHEA:22508"/>
        <dbReference type="Rhea" id="RHEA-COMP:17339"/>
        <dbReference type="Rhea" id="RHEA-COMP:17340"/>
        <dbReference type="ChEBI" id="CHEBI:33019"/>
        <dbReference type="ChEBI" id="CHEBI:61560"/>
        <dbReference type="ChEBI" id="CHEBI:173112"/>
        <dbReference type="EC" id="2.7.7.7"/>
    </reaction>
</comment>
<evidence type="ECO:0000313" key="11">
    <source>
        <dbReference type="EMBL" id="KNE68733.1"/>
    </source>
</evidence>
<dbReference type="STRING" id="578462.A0A0L0T1L7"/>
<evidence type="ECO:0000259" key="10">
    <source>
        <dbReference type="Pfam" id="PF14260"/>
    </source>
</evidence>
<dbReference type="PRINTS" id="PR00106">
    <property type="entry name" value="DNAPOLB"/>
</dbReference>
<evidence type="ECO:0000256" key="7">
    <source>
        <dbReference type="SAM" id="Coils"/>
    </source>
</evidence>
<dbReference type="eggNOG" id="KOG0968">
    <property type="taxonomic scope" value="Eukaryota"/>
</dbReference>
<accession>A0A0L0T1L7</accession>
<keyword evidence="7" id="KW-0175">Coiled coil</keyword>
<evidence type="ECO:0000259" key="9">
    <source>
        <dbReference type="Pfam" id="PF00136"/>
    </source>
</evidence>
<dbReference type="GO" id="GO:0003677">
    <property type="term" value="F:DNA binding"/>
    <property type="evidence" value="ECO:0007669"/>
    <property type="project" value="InterPro"/>
</dbReference>
<feature type="domain" description="C4-type zinc-finger of DNA polymerase delta" evidence="10">
    <location>
        <begin position="868"/>
        <end position="939"/>
    </location>
</feature>
<gene>
    <name evidence="11" type="ORF">AMAG_13375</name>
</gene>
<dbReference type="GO" id="GO:0042276">
    <property type="term" value="P:error-prone translesion synthesis"/>
    <property type="evidence" value="ECO:0007669"/>
    <property type="project" value="TreeGrafter"/>
</dbReference>
<dbReference type="Gene3D" id="1.10.132.60">
    <property type="entry name" value="DNA polymerase family B, C-terminal domain"/>
    <property type="match status" value="1"/>
</dbReference>
<dbReference type="InterPro" id="IPR006172">
    <property type="entry name" value="DNA-dir_DNA_pol_B"/>
</dbReference>
<dbReference type="GO" id="GO:0000724">
    <property type="term" value="P:double-strand break repair via homologous recombination"/>
    <property type="evidence" value="ECO:0007669"/>
    <property type="project" value="TreeGrafter"/>
</dbReference>
<dbReference type="OrthoDB" id="2414538at2759"/>
<evidence type="ECO:0000313" key="12">
    <source>
        <dbReference type="Proteomes" id="UP000054350"/>
    </source>
</evidence>
<dbReference type="Gene3D" id="1.10.287.690">
    <property type="entry name" value="Helix hairpin bin"/>
    <property type="match status" value="1"/>
</dbReference>
<dbReference type="InterPro" id="IPR043502">
    <property type="entry name" value="DNA/RNA_pol_sf"/>
</dbReference>
<keyword evidence="3" id="KW-0808">Transferase</keyword>
<proteinExistence type="inferred from homology"/>
<dbReference type="GO" id="GO:0005634">
    <property type="term" value="C:nucleus"/>
    <property type="evidence" value="ECO:0007669"/>
    <property type="project" value="TreeGrafter"/>
</dbReference>
<dbReference type="PANTHER" id="PTHR45812:SF1">
    <property type="entry name" value="DNA POLYMERASE ZETA CATALYTIC SUBUNIT"/>
    <property type="match status" value="1"/>
</dbReference>
<dbReference type="GO" id="GO:0003887">
    <property type="term" value="F:DNA-directed DNA polymerase activity"/>
    <property type="evidence" value="ECO:0007669"/>
    <property type="project" value="UniProtKB-KW"/>
</dbReference>
<keyword evidence="12" id="KW-1185">Reference proteome</keyword>
<dbReference type="SUPFAM" id="SSF53098">
    <property type="entry name" value="Ribonuclease H-like"/>
    <property type="match status" value="1"/>
</dbReference>
<evidence type="ECO:0000256" key="5">
    <source>
        <dbReference type="ARBA" id="ARBA00022932"/>
    </source>
</evidence>
<comment type="similarity">
    <text evidence="1">Belongs to the DNA polymerase type-B family.</text>
</comment>
<evidence type="ECO:0000256" key="1">
    <source>
        <dbReference type="ARBA" id="ARBA00005755"/>
    </source>
</evidence>
<dbReference type="GO" id="GO:0016035">
    <property type="term" value="C:zeta DNA polymerase complex"/>
    <property type="evidence" value="ECO:0007669"/>
    <property type="project" value="InterPro"/>
</dbReference>
<reference evidence="11 12" key="1">
    <citation type="submission" date="2009-11" db="EMBL/GenBank/DDBJ databases">
        <title>Annotation of Allomyces macrogynus ATCC 38327.</title>
        <authorList>
            <consortium name="The Broad Institute Genome Sequencing Platform"/>
            <person name="Russ C."/>
            <person name="Cuomo C."/>
            <person name="Burger G."/>
            <person name="Gray M.W."/>
            <person name="Holland P.W.H."/>
            <person name="King N."/>
            <person name="Lang F.B.F."/>
            <person name="Roger A.J."/>
            <person name="Ruiz-Trillo I."/>
            <person name="Young S.K."/>
            <person name="Zeng Q."/>
            <person name="Gargeya S."/>
            <person name="Fitzgerald M."/>
            <person name="Haas B."/>
            <person name="Abouelleil A."/>
            <person name="Alvarado L."/>
            <person name="Arachchi H.M."/>
            <person name="Berlin A."/>
            <person name="Chapman S.B."/>
            <person name="Gearin G."/>
            <person name="Goldberg J."/>
            <person name="Griggs A."/>
            <person name="Gujja S."/>
            <person name="Hansen M."/>
            <person name="Heiman D."/>
            <person name="Howarth C."/>
            <person name="Larimer J."/>
            <person name="Lui A."/>
            <person name="MacDonald P.J.P."/>
            <person name="McCowen C."/>
            <person name="Montmayeur A."/>
            <person name="Murphy C."/>
            <person name="Neiman D."/>
            <person name="Pearson M."/>
            <person name="Priest M."/>
            <person name="Roberts A."/>
            <person name="Saif S."/>
            <person name="Shea T."/>
            <person name="Sisk P."/>
            <person name="Stolte C."/>
            <person name="Sykes S."/>
            <person name="Wortman J."/>
            <person name="Nusbaum C."/>
            <person name="Birren B."/>
        </authorList>
    </citation>
    <scope>NUCLEOTIDE SEQUENCE [LARGE SCALE GENOMIC DNA]</scope>
    <source>
        <strain evidence="11 12">ATCC 38327</strain>
    </source>
</reference>
<protein>
    <recommendedName>
        <fullName evidence="2">DNA-directed DNA polymerase</fullName>
        <ecNumber evidence="2">2.7.7.7</ecNumber>
    </recommendedName>
</protein>
<evidence type="ECO:0000256" key="6">
    <source>
        <dbReference type="ARBA" id="ARBA00049244"/>
    </source>
</evidence>
<feature type="region of interest" description="Disordered" evidence="8">
    <location>
        <begin position="407"/>
        <end position="451"/>
    </location>
</feature>
<dbReference type="Gene3D" id="3.30.342.10">
    <property type="entry name" value="DNA Polymerase, chain B, domain 1"/>
    <property type="match status" value="1"/>
</dbReference>
<dbReference type="InterPro" id="IPR023211">
    <property type="entry name" value="DNA_pol_palm_dom_sf"/>
</dbReference>
<evidence type="ECO:0000256" key="2">
    <source>
        <dbReference type="ARBA" id="ARBA00012417"/>
    </source>
</evidence>
<dbReference type="VEuPathDB" id="FungiDB:AMAG_13375"/>
<dbReference type="SUPFAM" id="SSF56672">
    <property type="entry name" value="DNA/RNA polymerases"/>
    <property type="match status" value="1"/>
</dbReference>
<dbReference type="SMART" id="SM00486">
    <property type="entry name" value="POLBc"/>
    <property type="match status" value="1"/>
</dbReference>
<dbReference type="EC" id="2.7.7.7" evidence="2"/>
<feature type="coiled-coil region" evidence="7">
    <location>
        <begin position="887"/>
        <end position="914"/>
    </location>
</feature>
<dbReference type="Proteomes" id="UP000054350">
    <property type="component" value="Unassembled WGS sequence"/>
</dbReference>
<dbReference type="Pfam" id="PF14260">
    <property type="entry name" value="zf-C4pol"/>
    <property type="match status" value="1"/>
</dbReference>
<reference evidence="12" key="2">
    <citation type="submission" date="2009-11" db="EMBL/GenBank/DDBJ databases">
        <title>The Genome Sequence of Allomyces macrogynus strain ATCC 38327.</title>
        <authorList>
            <consortium name="The Broad Institute Genome Sequencing Platform"/>
            <person name="Russ C."/>
            <person name="Cuomo C."/>
            <person name="Shea T."/>
            <person name="Young S.K."/>
            <person name="Zeng Q."/>
            <person name="Koehrsen M."/>
            <person name="Haas B."/>
            <person name="Borodovsky M."/>
            <person name="Guigo R."/>
            <person name="Alvarado L."/>
            <person name="Berlin A."/>
            <person name="Borenstein D."/>
            <person name="Chen Z."/>
            <person name="Engels R."/>
            <person name="Freedman E."/>
            <person name="Gellesch M."/>
            <person name="Goldberg J."/>
            <person name="Griggs A."/>
            <person name="Gujja S."/>
            <person name="Heiman D."/>
            <person name="Hepburn T."/>
            <person name="Howarth C."/>
            <person name="Jen D."/>
            <person name="Larson L."/>
            <person name="Lewis B."/>
            <person name="Mehta T."/>
            <person name="Park D."/>
            <person name="Pearson M."/>
            <person name="Roberts A."/>
            <person name="Saif S."/>
            <person name="Shenoy N."/>
            <person name="Sisk P."/>
            <person name="Stolte C."/>
            <person name="Sykes S."/>
            <person name="Walk T."/>
            <person name="White J."/>
            <person name="Yandava C."/>
            <person name="Burger G."/>
            <person name="Gray M.W."/>
            <person name="Holland P.W.H."/>
            <person name="King N."/>
            <person name="Lang F.B.F."/>
            <person name="Roger A.J."/>
            <person name="Ruiz-Trillo I."/>
            <person name="Lander E."/>
            <person name="Nusbaum C."/>
        </authorList>
    </citation>
    <scope>NUCLEOTIDE SEQUENCE [LARGE SCALE GENOMIC DNA]</scope>
    <source>
        <strain evidence="12">ATCC 38327</strain>
    </source>
</reference>
<dbReference type="InterPro" id="IPR006134">
    <property type="entry name" value="DNA-dir_DNA_pol_B_multi_dom"/>
</dbReference>
<dbReference type="Gene3D" id="3.90.1600.10">
    <property type="entry name" value="Palm domain of DNA polymerase"/>
    <property type="match status" value="1"/>
</dbReference>
<dbReference type="EMBL" id="GG745358">
    <property type="protein sequence ID" value="KNE68733.1"/>
    <property type="molecule type" value="Genomic_DNA"/>
</dbReference>
<dbReference type="InterPro" id="IPR030559">
    <property type="entry name" value="PolZ_Rev3"/>
</dbReference>
<dbReference type="AlphaFoldDB" id="A0A0L0T1L7"/>
<dbReference type="PANTHER" id="PTHR45812">
    <property type="entry name" value="DNA POLYMERASE ZETA CATALYTIC SUBUNIT"/>
    <property type="match status" value="1"/>
</dbReference>
<dbReference type="Pfam" id="PF00136">
    <property type="entry name" value="DNA_pol_B"/>
    <property type="match status" value="1"/>
</dbReference>